<evidence type="ECO:0000256" key="5">
    <source>
        <dbReference type="SAM" id="Phobius"/>
    </source>
</evidence>
<keyword evidence="3 4" id="KW-0620">Polyamine biosynthesis</keyword>
<evidence type="ECO:0000313" key="8">
    <source>
        <dbReference type="Proteomes" id="UP000177579"/>
    </source>
</evidence>
<dbReference type="Proteomes" id="UP000177579">
    <property type="component" value="Unassembled WGS sequence"/>
</dbReference>
<dbReference type="CDD" id="cd02440">
    <property type="entry name" value="AdoMet_MTases"/>
    <property type="match status" value="1"/>
</dbReference>
<organism evidence="7 8">
    <name type="scientific">Candidatus Falkowbacteria bacterium RIFOXYD2_FULL_34_120</name>
    <dbReference type="NCBI Taxonomy" id="1798007"/>
    <lineage>
        <taxon>Bacteria</taxon>
        <taxon>Candidatus Falkowiibacteriota</taxon>
    </lineage>
</organism>
<comment type="caution">
    <text evidence="7">The sequence shown here is derived from an EMBL/GenBank/DDBJ whole genome shotgun (WGS) entry which is preliminary data.</text>
</comment>
<dbReference type="InterPro" id="IPR030374">
    <property type="entry name" value="PABS"/>
</dbReference>
<keyword evidence="5" id="KW-1133">Transmembrane helix</keyword>
<feature type="transmembrane region" description="Helical" evidence="5">
    <location>
        <begin position="142"/>
        <end position="162"/>
    </location>
</feature>
<dbReference type="NCBIfam" id="NF037959">
    <property type="entry name" value="MFS_SpdSyn"/>
    <property type="match status" value="1"/>
</dbReference>
<feature type="transmembrane region" description="Helical" evidence="5">
    <location>
        <begin position="168"/>
        <end position="185"/>
    </location>
</feature>
<feature type="domain" description="PABS" evidence="6">
    <location>
        <begin position="195"/>
        <end position="441"/>
    </location>
</feature>
<dbReference type="Gene3D" id="3.40.50.150">
    <property type="entry name" value="Vaccinia Virus protein VP39"/>
    <property type="match status" value="1"/>
</dbReference>
<gene>
    <name evidence="7" type="ORF">A2531_00260</name>
</gene>
<dbReference type="EMBL" id="MFGO01000011">
    <property type="protein sequence ID" value="OGF41307.1"/>
    <property type="molecule type" value="Genomic_DNA"/>
</dbReference>
<keyword evidence="5" id="KW-0812">Transmembrane</keyword>
<evidence type="ECO:0000256" key="1">
    <source>
        <dbReference type="ARBA" id="ARBA00007867"/>
    </source>
</evidence>
<comment type="similarity">
    <text evidence="1">Belongs to the spermidine/spermine synthase family.</text>
</comment>
<evidence type="ECO:0000256" key="4">
    <source>
        <dbReference type="PROSITE-ProRule" id="PRU00354"/>
    </source>
</evidence>
<evidence type="ECO:0000256" key="3">
    <source>
        <dbReference type="ARBA" id="ARBA00023115"/>
    </source>
</evidence>
<dbReference type="AlphaFoldDB" id="A0A1F5TR85"/>
<evidence type="ECO:0000256" key="2">
    <source>
        <dbReference type="ARBA" id="ARBA00022679"/>
    </source>
</evidence>
<name>A0A1F5TR85_9BACT</name>
<accession>A0A1F5TR85</accession>
<dbReference type="PANTHER" id="PTHR43317:SF1">
    <property type="entry name" value="THERMOSPERMINE SYNTHASE ACAULIS5"/>
    <property type="match status" value="1"/>
</dbReference>
<dbReference type="PROSITE" id="PS51006">
    <property type="entry name" value="PABS_2"/>
    <property type="match status" value="1"/>
</dbReference>
<feature type="transmembrane region" description="Helical" evidence="5">
    <location>
        <begin position="65"/>
        <end position="83"/>
    </location>
</feature>
<keyword evidence="2 4" id="KW-0808">Transferase</keyword>
<evidence type="ECO:0000259" key="6">
    <source>
        <dbReference type="PROSITE" id="PS51006"/>
    </source>
</evidence>
<feature type="transmembrane region" description="Helical" evidence="5">
    <location>
        <begin position="103"/>
        <end position="121"/>
    </location>
</feature>
<sequence length="490" mass="54993">MLEITVFICGAIVMIFELVGSRVLGPYLGTSIFVWTSLIGVILGSLSIGYILGGKIADKKSNLRILSLIIFFAGIYINLTMFTKESIIIFLQNSFIDIRLSSVFASIILFAPTSILLGMVSPYAIKLKLNNLSTSGSTVGNLYAISTIGSIIGTFSSGFYLIPAFGTTKILLILSLSLIILSIILSSKQLIKTKFTFIFLISISWLTVGRVNYLLAQNGFIDVDTKYNHVQIIDYQDAETGKPARGLRVNNESSSAMFIDDGELVFEYTKYYNLIEHFNPSFKKSLVIGGAAFSYPKYYLKAYPEASMDVVEIDPKLTEFAKTYFYLQENPRLNIYHEDGRTFLNKTSNKYDAILGDAFKSHYSIPYQLTTREAIQKKYDILNDGGVVILNIISSIGGISGQFLRAEYATYKQIFPQVYLFPVNNQLAVNNVQNIILVALKSSEIPKFKNENEELNKYLEHLWTGKIEEDMPIITDDHAPVDYYISKIIK</sequence>
<dbReference type="InterPro" id="IPR029063">
    <property type="entry name" value="SAM-dependent_MTases_sf"/>
</dbReference>
<dbReference type="GO" id="GO:0006596">
    <property type="term" value="P:polyamine biosynthetic process"/>
    <property type="evidence" value="ECO:0007669"/>
    <property type="project" value="UniProtKB-UniRule"/>
</dbReference>
<dbReference type="SUPFAM" id="SSF53335">
    <property type="entry name" value="S-adenosyl-L-methionine-dependent methyltransferases"/>
    <property type="match status" value="1"/>
</dbReference>
<keyword evidence="5" id="KW-0472">Membrane</keyword>
<dbReference type="PANTHER" id="PTHR43317">
    <property type="entry name" value="THERMOSPERMINE SYNTHASE ACAULIS5"/>
    <property type="match status" value="1"/>
</dbReference>
<feature type="active site" description="Proton acceptor" evidence="4">
    <location>
        <position position="357"/>
    </location>
</feature>
<reference evidence="7 8" key="1">
    <citation type="journal article" date="2016" name="Nat. Commun.">
        <title>Thousands of microbial genomes shed light on interconnected biogeochemical processes in an aquifer system.</title>
        <authorList>
            <person name="Anantharaman K."/>
            <person name="Brown C.T."/>
            <person name="Hug L.A."/>
            <person name="Sharon I."/>
            <person name="Castelle C.J."/>
            <person name="Probst A.J."/>
            <person name="Thomas B.C."/>
            <person name="Singh A."/>
            <person name="Wilkins M.J."/>
            <person name="Karaoz U."/>
            <person name="Brodie E.L."/>
            <person name="Williams K.H."/>
            <person name="Hubbard S.S."/>
            <person name="Banfield J.F."/>
        </authorList>
    </citation>
    <scope>NUCLEOTIDE SEQUENCE [LARGE SCALE GENOMIC DNA]</scope>
</reference>
<protein>
    <recommendedName>
        <fullName evidence="6">PABS domain-containing protein</fullName>
    </recommendedName>
</protein>
<feature type="transmembrane region" description="Helical" evidence="5">
    <location>
        <begin position="31"/>
        <end position="53"/>
    </location>
</feature>
<proteinExistence type="inferred from homology"/>
<evidence type="ECO:0000313" key="7">
    <source>
        <dbReference type="EMBL" id="OGF41307.1"/>
    </source>
</evidence>
<dbReference type="Pfam" id="PF01564">
    <property type="entry name" value="Spermine_synth"/>
    <property type="match status" value="1"/>
</dbReference>
<dbReference type="GO" id="GO:0010487">
    <property type="term" value="F:thermospermine synthase activity"/>
    <property type="evidence" value="ECO:0007669"/>
    <property type="project" value="TreeGrafter"/>
</dbReference>